<proteinExistence type="inferred from homology"/>
<dbReference type="GO" id="GO:0051539">
    <property type="term" value="F:4 iron, 4 sulfur cluster binding"/>
    <property type="evidence" value="ECO:0007669"/>
    <property type="project" value="UniProtKB-KW"/>
</dbReference>
<dbReference type="FunFam" id="2.40.50.140:FF:000097">
    <property type="entry name" value="23S rRNA (uracil(1939)-C(5))-methyltransferase RlmD"/>
    <property type="match status" value="1"/>
</dbReference>
<evidence type="ECO:0000256" key="3">
    <source>
        <dbReference type="ARBA" id="ARBA00022679"/>
    </source>
</evidence>
<dbReference type="SUPFAM" id="SSF50249">
    <property type="entry name" value="Nucleic acid-binding proteins"/>
    <property type="match status" value="1"/>
</dbReference>
<evidence type="ECO:0000256" key="5">
    <source>
        <dbReference type="ARBA" id="ARBA00023014"/>
    </source>
</evidence>
<dbReference type="InterPro" id="IPR002792">
    <property type="entry name" value="TRAM_dom"/>
</dbReference>
<evidence type="ECO:0000256" key="7">
    <source>
        <dbReference type="PROSITE-ProRule" id="PRU10015"/>
    </source>
</evidence>
<evidence type="ECO:0000256" key="6">
    <source>
        <dbReference type="PROSITE-ProRule" id="PRU01024"/>
    </source>
</evidence>
<comment type="caution">
    <text evidence="9">The sequence shown here is derived from an EMBL/GenBank/DDBJ whole genome shotgun (WGS) entry which is preliminary data.</text>
</comment>
<comment type="similarity">
    <text evidence="6">Belongs to the class I-like SAM-binding methyltransferase superfamily. RNA M5U methyltransferase family.</text>
</comment>
<dbReference type="PROSITE" id="PS51687">
    <property type="entry name" value="SAM_MT_RNA_M5U"/>
    <property type="match status" value="1"/>
</dbReference>
<evidence type="ECO:0000259" key="8">
    <source>
        <dbReference type="PROSITE" id="PS50926"/>
    </source>
</evidence>
<evidence type="ECO:0000256" key="4">
    <source>
        <dbReference type="ARBA" id="ARBA00022691"/>
    </source>
</evidence>
<feature type="binding site" evidence="6">
    <location>
        <position position="384"/>
    </location>
    <ligand>
        <name>S-adenosyl-L-methionine</name>
        <dbReference type="ChEBI" id="CHEBI:59789"/>
    </ligand>
</feature>
<evidence type="ECO:0000313" key="9">
    <source>
        <dbReference type="EMBL" id="PRO66201.1"/>
    </source>
</evidence>
<feature type="binding site" evidence="6">
    <location>
        <position position="336"/>
    </location>
    <ligand>
        <name>S-adenosyl-L-methionine</name>
        <dbReference type="ChEBI" id="CHEBI:59789"/>
    </ligand>
</feature>
<keyword evidence="10" id="KW-1185">Reference proteome</keyword>
<feature type="active site" description="Nucleophile" evidence="6">
    <location>
        <position position="411"/>
    </location>
</feature>
<keyword evidence="2 6" id="KW-0489">Methyltransferase</keyword>
<dbReference type="PROSITE" id="PS01231">
    <property type="entry name" value="TRMA_2"/>
    <property type="match status" value="1"/>
</dbReference>
<feature type="domain" description="TRAM" evidence="8">
    <location>
        <begin position="4"/>
        <end position="62"/>
    </location>
</feature>
<dbReference type="RefSeq" id="WP_105958391.1">
    <property type="nucleotide sequence ID" value="NZ_PVNS01000004.1"/>
</dbReference>
<dbReference type="Gene3D" id="3.40.50.150">
    <property type="entry name" value="Vaccinia Virus protein VP39"/>
    <property type="match status" value="1"/>
</dbReference>
<dbReference type="PROSITE" id="PS50926">
    <property type="entry name" value="TRAM"/>
    <property type="match status" value="1"/>
</dbReference>
<dbReference type="InterPro" id="IPR010280">
    <property type="entry name" value="U5_MeTrfase_fam"/>
</dbReference>
<dbReference type="PROSITE" id="PS01230">
    <property type="entry name" value="TRMA_1"/>
    <property type="match status" value="1"/>
</dbReference>
<keyword evidence="5" id="KW-0411">Iron-sulfur</keyword>
<dbReference type="InterPro" id="IPR030391">
    <property type="entry name" value="MeTrfase_TrmA_CS"/>
</dbReference>
<dbReference type="Gene3D" id="2.40.50.140">
    <property type="entry name" value="Nucleic acid-binding proteins"/>
    <property type="match status" value="1"/>
</dbReference>
<feature type="binding site" evidence="6">
    <location>
        <position position="286"/>
    </location>
    <ligand>
        <name>S-adenosyl-L-methionine</name>
        <dbReference type="ChEBI" id="CHEBI:59789"/>
    </ligand>
</feature>
<dbReference type="GO" id="GO:0070041">
    <property type="term" value="F:rRNA (uridine-C5-)-methyltransferase activity"/>
    <property type="evidence" value="ECO:0007669"/>
    <property type="project" value="TreeGrafter"/>
</dbReference>
<keyword evidence="1" id="KW-0479">Metal-binding</keyword>
<feature type="binding site" evidence="6">
    <location>
        <position position="315"/>
    </location>
    <ligand>
        <name>S-adenosyl-L-methionine</name>
        <dbReference type="ChEBI" id="CHEBI:59789"/>
    </ligand>
</feature>
<dbReference type="Pfam" id="PF05958">
    <property type="entry name" value="tRNA_U5-meth_tr"/>
    <property type="match status" value="1"/>
</dbReference>
<dbReference type="FunFam" id="2.40.50.1070:FF:000003">
    <property type="entry name" value="23S rRNA (Uracil-5-)-methyltransferase RumA"/>
    <property type="match status" value="1"/>
</dbReference>
<sequence>MKPPVEKNDYIDVFIEDLTHDGAGVAKVDGYPLFIKQALPGERARIKVIHTKKNFGFGKLLELEEASENRVEPPCPIFQRCGGCQLQHLSYEGQLQYKQDQVKQVMARIGGLTDITVHPTIGMENPWRYRNKSQVPIGEQNGQVVAGFYAERSHQIVDMEECLIQHEDADRAVQLVKKLAADYGIRGYDDRTHKGQLRHVVIRHARSTDELMIVLVTKGTGIPNKKHLVQALKEAFPNVKSIMHNVNPKRTNVIFGEKTTNLWGADEIYDDIDGLRFAISARSFYQVNPVQTEKLYSQALQYAGLTGRETVVDLYCGIGTISLFLARNARRVLGVEVVPEAVDDAKKNAELNGLTNTEFAVGEAEGVLPWWKAQGVEADVIVVDPPRKGLEESLLDTMLDMNPERIVYVSCNPATLARDLKYLTAGGYSVSEVQPVDMFPQTTHVECVTWLEKK</sequence>
<protein>
    <submittedName>
        <fullName evidence="9">23S rRNA (Uracil(1939)-C(5))-methyltransferase RlmD</fullName>
    </submittedName>
</protein>
<evidence type="ECO:0000256" key="1">
    <source>
        <dbReference type="ARBA" id="ARBA00022485"/>
    </source>
</evidence>
<dbReference type="EMBL" id="PVNS01000004">
    <property type="protein sequence ID" value="PRO66201.1"/>
    <property type="molecule type" value="Genomic_DNA"/>
</dbReference>
<dbReference type="NCBIfam" id="TIGR00479">
    <property type="entry name" value="rumA"/>
    <property type="match status" value="1"/>
</dbReference>
<reference evidence="9 10" key="1">
    <citation type="submission" date="2018-03" db="EMBL/GenBank/DDBJ databases">
        <title>Bacillus urumqiensis sp. nov., a moderately haloalkaliphilic bacterium isolated from a salt lake.</title>
        <authorList>
            <person name="Zhao B."/>
            <person name="Liao Z."/>
        </authorList>
    </citation>
    <scope>NUCLEOTIDE SEQUENCE [LARGE SCALE GENOMIC DNA]</scope>
    <source>
        <strain evidence="9 10">BZ-SZ-XJ18</strain>
    </source>
</reference>
<dbReference type="Pfam" id="PF01938">
    <property type="entry name" value="TRAM"/>
    <property type="match status" value="1"/>
</dbReference>
<gene>
    <name evidence="9" type="ORF">C6I21_05195</name>
</gene>
<keyword evidence="1" id="KW-0408">Iron</keyword>
<keyword evidence="4 6" id="KW-0949">S-adenosyl-L-methionine</keyword>
<dbReference type="AlphaFoldDB" id="A0A2P6MIU6"/>
<dbReference type="SUPFAM" id="SSF53335">
    <property type="entry name" value="S-adenosyl-L-methionine-dependent methyltransferases"/>
    <property type="match status" value="1"/>
</dbReference>
<organism evidence="9 10">
    <name type="scientific">Alkalicoccus urumqiensis</name>
    <name type="common">Bacillus urumqiensis</name>
    <dbReference type="NCBI Taxonomy" id="1548213"/>
    <lineage>
        <taxon>Bacteria</taxon>
        <taxon>Bacillati</taxon>
        <taxon>Bacillota</taxon>
        <taxon>Bacilli</taxon>
        <taxon>Bacillales</taxon>
        <taxon>Bacillaceae</taxon>
        <taxon>Alkalicoccus</taxon>
    </lineage>
</organism>
<dbReference type="FunFam" id="3.40.50.150:FF:000009">
    <property type="entry name" value="23S rRNA (Uracil(1939)-C(5))-methyltransferase RlmD"/>
    <property type="match status" value="1"/>
</dbReference>
<dbReference type="GO" id="GO:0070475">
    <property type="term" value="P:rRNA base methylation"/>
    <property type="evidence" value="ECO:0007669"/>
    <property type="project" value="TreeGrafter"/>
</dbReference>
<dbReference type="Proteomes" id="UP000243650">
    <property type="component" value="Unassembled WGS sequence"/>
</dbReference>
<dbReference type="OrthoDB" id="9804590at2"/>
<accession>A0A2P6MIU6</accession>
<dbReference type="PANTHER" id="PTHR11061:SF30">
    <property type="entry name" value="TRNA (URACIL(54)-C(5))-METHYLTRANSFERASE"/>
    <property type="match status" value="1"/>
</dbReference>
<dbReference type="Gene3D" id="2.40.50.1070">
    <property type="match status" value="1"/>
</dbReference>
<dbReference type="InterPro" id="IPR012340">
    <property type="entry name" value="NA-bd_OB-fold"/>
</dbReference>
<evidence type="ECO:0000313" key="10">
    <source>
        <dbReference type="Proteomes" id="UP000243650"/>
    </source>
</evidence>
<dbReference type="CDD" id="cd02440">
    <property type="entry name" value="AdoMet_MTases"/>
    <property type="match status" value="1"/>
</dbReference>
<keyword evidence="1" id="KW-0004">4Fe-4S</keyword>
<name>A0A2P6MIU6_ALKUR</name>
<dbReference type="PANTHER" id="PTHR11061">
    <property type="entry name" value="RNA M5U METHYLTRANSFERASE"/>
    <property type="match status" value="1"/>
</dbReference>
<keyword evidence="3 6" id="KW-0808">Transferase</keyword>
<dbReference type="InterPro" id="IPR029063">
    <property type="entry name" value="SAM-dependent_MTases_sf"/>
</dbReference>
<evidence type="ECO:0000256" key="2">
    <source>
        <dbReference type="ARBA" id="ARBA00022603"/>
    </source>
</evidence>
<dbReference type="InterPro" id="IPR030390">
    <property type="entry name" value="MeTrfase_TrmA_AS"/>
</dbReference>
<feature type="active site" evidence="7">
    <location>
        <position position="411"/>
    </location>
</feature>